<dbReference type="InterPro" id="IPR023485">
    <property type="entry name" value="Ptyr_pPase"/>
</dbReference>
<evidence type="ECO:0000313" key="7">
    <source>
        <dbReference type="EMBL" id="MBF5052749.1"/>
    </source>
</evidence>
<dbReference type="InterPro" id="IPR017867">
    <property type="entry name" value="Tyr_phospatase_low_mol_wt"/>
</dbReference>
<organism evidence="7 8">
    <name type="scientific">Alloalcanivorax venustensis ISO4</name>
    <dbReference type="NCBI Taxonomy" id="1177184"/>
    <lineage>
        <taxon>Bacteria</taxon>
        <taxon>Pseudomonadati</taxon>
        <taxon>Pseudomonadota</taxon>
        <taxon>Gammaproteobacteria</taxon>
        <taxon>Oceanospirillales</taxon>
        <taxon>Alcanivoracaceae</taxon>
        <taxon>Alloalcanivorax</taxon>
    </lineage>
</organism>
<dbReference type="EMBL" id="ARXR01000008">
    <property type="protein sequence ID" value="MBF5052749.1"/>
    <property type="molecule type" value="Genomic_DNA"/>
</dbReference>
<dbReference type="SMART" id="SM00226">
    <property type="entry name" value="LMWPc"/>
    <property type="match status" value="1"/>
</dbReference>
<evidence type="ECO:0000256" key="3">
    <source>
        <dbReference type="ARBA" id="ARBA00022801"/>
    </source>
</evidence>
<evidence type="ECO:0000256" key="2">
    <source>
        <dbReference type="ARBA" id="ARBA00013064"/>
    </source>
</evidence>
<dbReference type="PANTHER" id="PTHR11717:SF31">
    <property type="entry name" value="LOW MOLECULAR WEIGHT PROTEIN-TYROSINE-PHOSPHATASE ETP-RELATED"/>
    <property type="match status" value="1"/>
</dbReference>
<keyword evidence="8" id="KW-1185">Reference proteome</keyword>
<dbReference type="Pfam" id="PF01451">
    <property type="entry name" value="LMWPc"/>
    <property type="match status" value="1"/>
</dbReference>
<name>A0ABS0AFS9_9GAMM</name>
<evidence type="ECO:0000256" key="5">
    <source>
        <dbReference type="ARBA" id="ARBA00051722"/>
    </source>
</evidence>
<reference evidence="7 8" key="1">
    <citation type="submission" date="2012-09" db="EMBL/GenBank/DDBJ databases">
        <title>Genome Sequence of alkane-degrading Bacterium Alcanivorax venustensis ISO4.</title>
        <authorList>
            <person name="Lai Q."/>
            <person name="Shao Z."/>
        </authorList>
    </citation>
    <scope>NUCLEOTIDE SEQUENCE [LARGE SCALE GENOMIC DNA]</scope>
    <source>
        <strain evidence="7 8">ISO4</strain>
    </source>
</reference>
<dbReference type="Proteomes" id="UP000644441">
    <property type="component" value="Unassembled WGS sequence"/>
</dbReference>
<dbReference type="EC" id="3.1.3.48" evidence="2"/>
<dbReference type="InterPro" id="IPR050438">
    <property type="entry name" value="LMW_PTPase"/>
</dbReference>
<dbReference type="RefSeq" id="WP_194855638.1">
    <property type="nucleotide sequence ID" value="NZ_ARXR01000008.1"/>
</dbReference>
<evidence type="ECO:0000313" key="8">
    <source>
        <dbReference type="Proteomes" id="UP000644441"/>
    </source>
</evidence>
<protein>
    <recommendedName>
        <fullName evidence="2">protein-tyrosine-phosphatase</fullName>
        <ecNumber evidence="2">3.1.3.48</ecNumber>
    </recommendedName>
</protein>
<dbReference type="SUPFAM" id="SSF52788">
    <property type="entry name" value="Phosphotyrosine protein phosphatases I"/>
    <property type="match status" value="1"/>
</dbReference>
<dbReference type="CDD" id="cd16343">
    <property type="entry name" value="LMWPTP"/>
    <property type="match status" value="1"/>
</dbReference>
<accession>A0ABS0AFS9</accession>
<proteinExistence type="inferred from homology"/>
<feature type="domain" description="Phosphotyrosine protein phosphatase I" evidence="6">
    <location>
        <begin position="3"/>
        <end position="141"/>
    </location>
</feature>
<comment type="catalytic activity">
    <reaction evidence="5">
        <text>O-phospho-L-tyrosyl-[protein] + H2O = L-tyrosyl-[protein] + phosphate</text>
        <dbReference type="Rhea" id="RHEA:10684"/>
        <dbReference type="Rhea" id="RHEA-COMP:10136"/>
        <dbReference type="Rhea" id="RHEA-COMP:20101"/>
        <dbReference type="ChEBI" id="CHEBI:15377"/>
        <dbReference type="ChEBI" id="CHEBI:43474"/>
        <dbReference type="ChEBI" id="CHEBI:46858"/>
        <dbReference type="ChEBI" id="CHEBI:61978"/>
        <dbReference type="EC" id="3.1.3.48"/>
    </reaction>
</comment>
<keyword evidence="3" id="KW-0378">Hydrolase</keyword>
<dbReference type="PANTHER" id="PTHR11717">
    <property type="entry name" value="LOW MOLECULAR WEIGHT PROTEIN TYROSINE PHOSPHATASE"/>
    <property type="match status" value="1"/>
</dbReference>
<sequence>MFERILVVCDGNICRSPTVAAMLAAARPDKRISSAGLVGLEGHDMEPTARDVAAAQGLECGPHQGRKLDRALCQDADLILVMEGRQRDRIIQQFPEASGKTFLLSHWNGGQDIPDPYRRGREVFERIYPLMRQATDAWLKKI</sequence>
<comment type="caution">
    <text evidence="7">The sequence shown here is derived from an EMBL/GenBank/DDBJ whole genome shotgun (WGS) entry which is preliminary data.</text>
</comment>
<gene>
    <name evidence="7" type="ORF">ISO4_01351</name>
</gene>
<dbReference type="PRINTS" id="PR00719">
    <property type="entry name" value="LMWPTPASE"/>
</dbReference>
<evidence type="ECO:0000259" key="6">
    <source>
        <dbReference type="SMART" id="SM00226"/>
    </source>
</evidence>
<evidence type="ECO:0000256" key="4">
    <source>
        <dbReference type="ARBA" id="ARBA00022912"/>
    </source>
</evidence>
<dbReference type="InterPro" id="IPR036196">
    <property type="entry name" value="Ptyr_pPase_sf"/>
</dbReference>
<keyword evidence="4" id="KW-0904">Protein phosphatase</keyword>
<evidence type="ECO:0000256" key="1">
    <source>
        <dbReference type="ARBA" id="ARBA00011063"/>
    </source>
</evidence>
<comment type="similarity">
    <text evidence="1">Belongs to the low molecular weight phosphotyrosine protein phosphatase family.</text>
</comment>
<dbReference type="Gene3D" id="3.40.50.2300">
    <property type="match status" value="1"/>
</dbReference>